<evidence type="ECO:0000256" key="1">
    <source>
        <dbReference type="ARBA" id="ARBA00004651"/>
    </source>
</evidence>
<evidence type="ECO:0008006" key="10">
    <source>
        <dbReference type="Google" id="ProtNLM"/>
    </source>
</evidence>
<feature type="transmembrane region" description="Helical" evidence="7">
    <location>
        <begin position="346"/>
        <end position="368"/>
    </location>
</feature>
<proteinExistence type="inferred from homology"/>
<evidence type="ECO:0000313" key="8">
    <source>
        <dbReference type="EMBL" id="KJL29302.1"/>
    </source>
</evidence>
<feature type="transmembrane region" description="Helical" evidence="7">
    <location>
        <begin position="77"/>
        <end position="98"/>
    </location>
</feature>
<comment type="caution">
    <text evidence="8">The sequence shown here is derived from an EMBL/GenBank/DDBJ whole genome shotgun (WGS) entry which is preliminary data.</text>
</comment>
<evidence type="ECO:0000313" key="9">
    <source>
        <dbReference type="Proteomes" id="UP000033640"/>
    </source>
</evidence>
<dbReference type="PANTHER" id="PTHR30250:SF10">
    <property type="entry name" value="LIPOPOLYSACCHARIDE BIOSYNTHESIS PROTEIN WZXC"/>
    <property type="match status" value="1"/>
</dbReference>
<dbReference type="AlphaFoldDB" id="A0A0F0L7Z2"/>
<dbReference type="RefSeq" id="WP_045279274.1">
    <property type="nucleotide sequence ID" value="NZ_JYIW01000024.1"/>
</dbReference>
<protein>
    <recommendedName>
        <fullName evidence="10">Polysaccharide biosynthesis protein</fullName>
    </recommendedName>
</protein>
<dbReference type="OrthoDB" id="5102650at2"/>
<dbReference type="InterPro" id="IPR050833">
    <property type="entry name" value="Poly_Biosynth_Transport"/>
</dbReference>
<evidence type="ECO:0000256" key="2">
    <source>
        <dbReference type="ARBA" id="ARBA00007430"/>
    </source>
</evidence>
<dbReference type="PANTHER" id="PTHR30250">
    <property type="entry name" value="PST FAMILY PREDICTED COLANIC ACID TRANSPORTER"/>
    <property type="match status" value="1"/>
</dbReference>
<feature type="transmembrane region" description="Helical" evidence="7">
    <location>
        <begin position="284"/>
        <end position="306"/>
    </location>
</feature>
<feature type="transmembrane region" description="Helical" evidence="7">
    <location>
        <begin position="318"/>
        <end position="339"/>
    </location>
</feature>
<feature type="transmembrane region" description="Helical" evidence="7">
    <location>
        <begin position="7"/>
        <end position="30"/>
    </location>
</feature>
<accession>A0A0F0L7Z2</accession>
<dbReference type="Proteomes" id="UP000033640">
    <property type="component" value="Unassembled WGS sequence"/>
</dbReference>
<evidence type="ECO:0000256" key="6">
    <source>
        <dbReference type="ARBA" id="ARBA00023136"/>
    </source>
</evidence>
<evidence type="ECO:0000256" key="5">
    <source>
        <dbReference type="ARBA" id="ARBA00022989"/>
    </source>
</evidence>
<feature type="transmembrane region" description="Helical" evidence="7">
    <location>
        <begin position="36"/>
        <end position="56"/>
    </location>
</feature>
<keyword evidence="4 7" id="KW-0812">Transmembrane</keyword>
<feature type="transmembrane region" description="Helical" evidence="7">
    <location>
        <begin position="374"/>
        <end position="398"/>
    </location>
</feature>
<dbReference type="GO" id="GO:0005886">
    <property type="term" value="C:plasma membrane"/>
    <property type="evidence" value="ECO:0007669"/>
    <property type="project" value="UniProtKB-SubCell"/>
</dbReference>
<sequence>MSRERWLVVGGQAAGQLATVATLPLLTRILDPAPMGLYQAAFAIGVILQPVASLRLEFLLPAVRGDGELRRLVRFSTWSQVICGVLAVALFAILALVGEHDAGQIALMSGLVMVAYAWTVVDNALLVRQGAMHRLAVRNLLAGLLTAGLQILVALTVPNIFLLALSILIGRAAAILLTRRRTELDIASAADQAEDVPWTGSRAIYSVLSGLVSSASLQGLTVYVTAGFGAAAAGAVGVAQRSASAPVAFLSQGLSQYSQAKIAAVLRSGEGEARREILHQIRGTLPIALLATVGLAVLGPLLAPFVFGPGWGDVGPVIALLALPIGLQLLLSPVMSVFVMLGRERLLLVVQVVRLAISLAGAFIAQLVTGDVLLSVLGFAIGTAFGYAFTLIAVWRLIRES</sequence>
<keyword evidence="6 7" id="KW-0472">Membrane</keyword>
<name>A0A0F0L7Z2_9MICO</name>
<evidence type="ECO:0000256" key="7">
    <source>
        <dbReference type="SAM" id="Phobius"/>
    </source>
</evidence>
<evidence type="ECO:0000256" key="4">
    <source>
        <dbReference type="ARBA" id="ARBA00022692"/>
    </source>
</evidence>
<dbReference type="Pfam" id="PF13440">
    <property type="entry name" value="Polysacc_synt_3"/>
    <property type="match status" value="1"/>
</dbReference>
<dbReference type="EMBL" id="JYIW01000024">
    <property type="protein sequence ID" value="KJL29302.1"/>
    <property type="molecule type" value="Genomic_DNA"/>
</dbReference>
<evidence type="ECO:0000256" key="3">
    <source>
        <dbReference type="ARBA" id="ARBA00022475"/>
    </source>
</evidence>
<feature type="transmembrane region" description="Helical" evidence="7">
    <location>
        <begin position="137"/>
        <end position="154"/>
    </location>
</feature>
<feature type="transmembrane region" description="Helical" evidence="7">
    <location>
        <begin position="104"/>
        <end position="125"/>
    </location>
</feature>
<comment type="subcellular location">
    <subcellularLocation>
        <location evidence="1">Cell membrane</location>
        <topology evidence="1">Multi-pass membrane protein</topology>
    </subcellularLocation>
</comment>
<keyword evidence="3" id="KW-1003">Cell membrane</keyword>
<dbReference type="PATRIC" id="fig|82380.11.peg.1967"/>
<organism evidence="8 9">
    <name type="scientific">Microbacterium oxydans</name>
    <dbReference type="NCBI Taxonomy" id="82380"/>
    <lineage>
        <taxon>Bacteria</taxon>
        <taxon>Bacillati</taxon>
        <taxon>Actinomycetota</taxon>
        <taxon>Actinomycetes</taxon>
        <taxon>Micrococcales</taxon>
        <taxon>Microbacteriaceae</taxon>
        <taxon>Microbacterium</taxon>
    </lineage>
</organism>
<comment type="similarity">
    <text evidence="2">Belongs to the polysaccharide synthase family.</text>
</comment>
<reference evidence="8 9" key="1">
    <citation type="submission" date="2015-02" db="EMBL/GenBank/DDBJ databases">
        <title>Draft genome sequences of ten Microbacterium spp. with emphasis on heavy metal contaminated environments.</title>
        <authorList>
            <person name="Corretto E."/>
        </authorList>
    </citation>
    <scope>NUCLEOTIDE SEQUENCE [LARGE SCALE GENOMIC DNA]</scope>
    <source>
        <strain evidence="8 9">BEL4b</strain>
    </source>
</reference>
<gene>
    <name evidence="8" type="ORF">RS83_01931</name>
</gene>
<keyword evidence="5 7" id="KW-1133">Transmembrane helix</keyword>